<feature type="non-terminal residue" evidence="1">
    <location>
        <position position="32"/>
    </location>
</feature>
<proteinExistence type="predicted"/>
<dbReference type="EMBL" id="UINC01004240">
    <property type="protein sequence ID" value="SVA12874.1"/>
    <property type="molecule type" value="Genomic_DNA"/>
</dbReference>
<gene>
    <name evidence="1" type="ORF">METZ01_LOCUS65728</name>
</gene>
<sequence length="32" mass="3811">MVETKTNQINIRVQPNYVPERSDPSRPIFFFS</sequence>
<evidence type="ECO:0000313" key="1">
    <source>
        <dbReference type="EMBL" id="SVA12874.1"/>
    </source>
</evidence>
<accession>A0A381TAX9</accession>
<protein>
    <submittedName>
        <fullName evidence="1">Uncharacterized protein</fullName>
    </submittedName>
</protein>
<reference evidence="1" key="1">
    <citation type="submission" date="2018-05" db="EMBL/GenBank/DDBJ databases">
        <authorList>
            <person name="Lanie J.A."/>
            <person name="Ng W.-L."/>
            <person name="Kazmierczak K.M."/>
            <person name="Andrzejewski T.M."/>
            <person name="Davidsen T.M."/>
            <person name="Wayne K.J."/>
            <person name="Tettelin H."/>
            <person name="Glass J.I."/>
            <person name="Rusch D."/>
            <person name="Podicherti R."/>
            <person name="Tsui H.-C.T."/>
            <person name="Winkler M.E."/>
        </authorList>
    </citation>
    <scope>NUCLEOTIDE SEQUENCE</scope>
</reference>
<name>A0A381TAX9_9ZZZZ</name>
<dbReference type="AlphaFoldDB" id="A0A381TAX9"/>
<organism evidence="1">
    <name type="scientific">marine metagenome</name>
    <dbReference type="NCBI Taxonomy" id="408172"/>
    <lineage>
        <taxon>unclassified sequences</taxon>
        <taxon>metagenomes</taxon>
        <taxon>ecological metagenomes</taxon>
    </lineage>
</organism>